<accession>A0AA88R434</accession>
<keyword evidence="1" id="KW-1133">Transmembrane helix</keyword>
<evidence type="ECO:0000256" key="1">
    <source>
        <dbReference type="SAM" id="Phobius"/>
    </source>
</evidence>
<evidence type="ECO:0000313" key="2">
    <source>
        <dbReference type="EMBL" id="KAK2980847.1"/>
    </source>
</evidence>
<evidence type="ECO:0000313" key="3">
    <source>
        <dbReference type="Proteomes" id="UP001187471"/>
    </source>
</evidence>
<keyword evidence="1" id="KW-0472">Membrane</keyword>
<gene>
    <name evidence="2" type="ORF">RJ640_020499</name>
</gene>
<dbReference type="AlphaFoldDB" id="A0AA88R434"/>
<comment type="caution">
    <text evidence="2">The sequence shown here is derived from an EMBL/GenBank/DDBJ whole genome shotgun (WGS) entry which is preliminary data.</text>
</comment>
<keyword evidence="1" id="KW-0812">Transmembrane</keyword>
<protein>
    <submittedName>
        <fullName evidence="2">Uncharacterized protein</fullName>
    </submittedName>
</protein>
<feature type="transmembrane region" description="Helical" evidence="1">
    <location>
        <begin position="28"/>
        <end position="52"/>
    </location>
</feature>
<keyword evidence="3" id="KW-1185">Reference proteome</keyword>
<sequence>MSPLHRVLHLILCSNLSAHSGSYATFSYLDIILVTHFIQGSPLNIAGIIMLVMNARKNKSSANLPFGLLLTRIFEHFHVPLPTSNSERIPLLGHHVLHETSLRRDGFAIRSDLTSNTVSPATPDRTTSTPGKGFLRMVPSPTRVGIPDTSSLIDKTKKTTSGSGKMLKSGFVGAIQKANGKIKDKMYVCGALMLSCFKMAMEVVAQEGQEKREAIA</sequence>
<name>A0AA88R434_9ASTE</name>
<reference evidence="2" key="1">
    <citation type="submission" date="2022-12" db="EMBL/GenBank/DDBJ databases">
        <title>Draft genome assemblies for two species of Escallonia (Escalloniales).</title>
        <authorList>
            <person name="Chanderbali A."/>
            <person name="Dervinis C."/>
            <person name="Anghel I."/>
            <person name="Soltis D."/>
            <person name="Soltis P."/>
            <person name="Zapata F."/>
        </authorList>
    </citation>
    <scope>NUCLEOTIDE SEQUENCE</scope>
    <source>
        <strain evidence="2">UCBG92.1500</strain>
        <tissue evidence="2">Leaf</tissue>
    </source>
</reference>
<dbReference type="Proteomes" id="UP001187471">
    <property type="component" value="Unassembled WGS sequence"/>
</dbReference>
<dbReference type="EMBL" id="JAVXUO010001587">
    <property type="protein sequence ID" value="KAK2980847.1"/>
    <property type="molecule type" value="Genomic_DNA"/>
</dbReference>
<organism evidence="2 3">
    <name type="scientific">Escallonia rubra</name>
    <dbReference type="NCBI Taxonomy" id="112253"/>
    <lineage>
        <taxon>Eukaryota</taxon>
        <taxon>Viridiplantae</taxon>
        <taxon>Streptophyta</taxon>
        <taxon>Embryophyta</taxon>
        <taxon>Tracheophyta</taxon>
        <taxon>Spermatophyta</taxon>
        <taxon>Magnoliopsida</taxon>
        <taxon>eudicotyledons</taxon>
        <taxon>Gunneridae</taxon>
        <taxon>Pentapetalae</taxon>
        <taxon>asterids</taxon>
        <taxon>campanulids</taxon>
        <taxon>Escalloniales</taxon>
        <taxon>Escalloniaceae</taxon>
        <taxon>Escallonia</taxon>
    </lineage>
</organism>
<proteinExistence type="predicted"/>